<evidence type="ECO:0000313" key="2">
    <source>
        <dbReference type="WBParaSite" id="ACRNAN_Path_458.g1743.t1"/>
    </source>
</evidence>
<dbReference type="PANTHER" id="PTHR31511">
    <property type="entry name" value="PROTEIN CBG23764"/>
    <property type="match status" value="1"/>
</dbReference>
<reference evidence="2" key="1">
    <citation type="submission" date="2022-11" db="UniProtKB">
        <authorList>
            <consortium name="WormBaseParasite"/>
        </authorList>
    </citation>
    <scope>IDENTIFICATION</scope>
</reference>
<dbReference type="AlphaFoldDB" id="A0A914C8D7"/>
<accession>A0A914C8D7</accession>
<dbReference type="Proteomes" id="UP000887540">
    <property type="component" value="Unplaced"/>
</dbReference>
<sequence>MKANGEPDALRLKEWFDFSDYPKDHPLYDESNKKVIGKFKDELNGKIMEGVFLKPKQYAYKVDNEEKKKSKGIKKNVTKTLKLEDYKDCLLKNKVYRKEQYMIQAKRHQIYTIKQNKVALNEDDKEEFKRYILENKIDTLAHGHRSLT</sequence>
<dbReference type="PANTHER" id="PTHR31511:SF12">
    <property type="entry name" value="RHO TERMINATION FACTOR N-TERMINAL DOMAIN-CONTAINING PROTEIN"/>
    <property type="match status" value="1"/>
</dbReference>
<dbReference type="InterPro" id="IPR043502">
    <property type="entry name" value="DNA/RNA_pol_sf"/>
</dbReference>
<dbReference type="SUPFAM" id="SSF56672">
    <property type="entry name" value="DNA/RNA polymerases"/>
    <property type="match status" value="1"/>
</dbReference>
<evidence type="ECO:0000313" key="1">
    <source>
        <dbReference type="Proteomes" id="UP000887540"/>
    </source>
</evidence>
<proteinExistence type="predicted"/>
<name>A0A914C8D7_9BILA</name>
<dbReference type="WBParaSite" id="ACRNAN_Path_458.g1743.t1">
    <property type="protein sequence ID" value="ACRNAN_Path_458.g1743.t1"/>
    <property type="gene ID" value="ACRNAN_Path_458.g1743"/>
</dbReference>
<protein>
    <submittedName>
        <fullName evidence="2">Uncharacterized protein</fullName>
    </submittedName>
</protein>
<organism evidence="1 2">
    <name type="scientific">Acrobeloides nanus</name>
    <dbReference type="NCBI Taxonomy" id="290746"/>
    <lineage>
        <taxon>Eukaryota</taxon>
        <taxon>Metazoa</taxon>
        <taxon>Ecdysozoa</taxon>
        <taxon>Nematoda</taxon>
        <taxon>Chromadorea</taxon>
        <taxon>Rhabditida</taxon>
        <taxon>Tylenchina</taxon>
        <taxon>Cephalobomorpha</taxon>
        <taxon>Cephaloboidea</taxon>
        <taxon>Cephalobidae</taxon>
        <taxon>Acrobeloides</taxon>
    </lineage>
</organism>
<keyword evidence="1" id="KW-1185">Reference proteome</keyword>